<name>A0A1M7IX15_9FIRM</name>
<evidence type="ECO:0000256" key="1">
    <source>
        <dbReference type="SAM" id="Phobius"/>
    </source>
</evidence>
<keyword evidence="1" id="KW-0812">Transmembrane</keyword>
<accession>A0A1M7IX15</accession>
<feature type="domain" description="Phosphatidic acid phosphatase type 2/haloperoxidase" evidence="2">
    <location>
        <begin position="47"/>
        <end position="160"/>
    </location>
</feature>
<dbReference type="PANTHER" id="PTHR14969:SF13">
    <property type="entry name" value="AT30094P"/>
    <property type="match status" value="1"/>
</dbReference>
<dbReference type="InterPro" id="IPR036938">
    <property type="entry name" value="PAP2/HPO_sf"/>
</dbReference>
<dbReference type="CDD" id="cd01610">
    <property type="entry name" value="PAP2_like"/>
    <property type="match status" value="1"/>
</dbReference>
<dbReference type="PANTHER" id="PTHR14969">
    <property type="entry name" value="SPHINGOSINE-1-PHOSPHATE PHOSPHOHYDROLASE"/>
    <property type="match status" value="1"/>
</dbReference>
<dbReference type="Gene3D" id="1.20.144.10">
    <property type="entry name" value="Phosphatidic acid phosphatase type 2/haloperoxidase"/>
    <property type="match status" value="1"/>
</dbReference>
<sequence>MEFLKVLESIRTPLLDRLFLLLTFFGEEVLVLAIICFLYWCYNKRLAYRICFSFFTSGLLVQTLKITFRVPRPWIKDPSFIPVEKAVKTATGYSFPSGHTQCATALYSTFAWNTKKTRNRIICFIIICSVMLSRMYLGVHTVADVFVSFGLTLLLSLGTNYLITRFELLDKNYKITAILLSIISIAVAVYSLILLQGSVIDSKYASDCCKAAGAGIGFSLGWYIESTYIHFNEKSSYPSKQIVKFLIGIGIALLLKVGLKVVLGASIPADMIRYFLLVLWITVAYPYLLKRYDSKQ</sequence>
<feature type="transmembrane region" description="Helical" evidence="1">
    <location>
        <begin position="175"/>
        <end position="198"/>
    </location>
</feature>
<keyword evidence="4" id="KW-1185">Reference proteome</keyword>
<evidence type="ECO:0000313" key="3">
    <source>
        <dbReference type="EMBL" id="SHM45282.1"/>
    </source>
</evidence>
<dbReference type="Pfam" id="PF01569">
    <property type="entry name" value="PAP2"/>
    <property type="match status" value="1"/>
</dbReference>
<dbReference type="AlphaFoldDB" id="A0A1M7IX15"/>
<dbReference type="STRING" id="1120996.SAMN02746066_02005"/>
<protein>
    <submittedName>
        <fullName evidence="3">PAP2 superfamily protein</fullName>
    </submittedName>
</protein>
<feature type="transmembrane region" description="Helical" evidence="1">
    <location>
        <begin position="121"/>
        <end position="139"/>
    </location>
</feature>
<feature type="transmembrane region" description="Helical" evidence="1">
    <location>
        <begin position="18"/>
        <end position="40"/>
    </location>
</feature>
<evidence type="ECO:0000313" key="4">
    <source>
        <dbReference type="Proteomes" id="UP000184038"/>
    </source>
</evidence>
<evidence type="ECO:0000259" key="2">
    <source>
        <dbReference type="SMART" id="SM00014"/>
    </source>
</evidence>
<dbReference type="OrthoDB" id="9789113at2"/>
<dbReference type="InterPro" id="IPR000326">
    <property type="entry name" value="PAP2/HPO"/>
</dbReference>
<proteinExistence type="predicted"/>
<organism evidence="3 4">
    <name type="scientific">Anaerosporobacter mobilis DSM 15930</name>
    <dbReference type="NCBI Taxonomy" id="1120996"/>
    <lineage>
        <taxon>Bacteria</taxon>
        <taxon>Bacillati</taxon>
        <taxon>Bacillota</taxon>
        <taxon>Clostridia</taxon>
        <taxon>Lachnospirales</taxon>
        <taxon>Lachnospiraceae</taxon>
        <taxon>Anaerosporobacter</taxon>
    </lineage>
</organism>
<gene>
    <name evidence="3" type="ORF">SAMN02746066_02005</name>
</gene>
<dbReference type="SMART" id="SM00014">
    <property type="entry name" value="acidPPc"/>
    <property type="match status" value="1"/>
</dbReference>
<dbReference type="SUPFAM" id="SSF48317">
    <property type="entry name" value="Acid phosphatase/Vanadium-dependent haloperoxidase"/>
    <property type="match status" value="1"/>
</dbReference>
<dbReference type="RefSeq" id="WP_073286968.1">
    <property type="nucleotide sequence ID" value="NZ_FRCP01000010.1"/>
</dbReference>
<keyword evidence="1" id="KW-1133">Transmembrane helix</keyword>
<dbReference type="EMBL" id="FRCP01000010">
    <property type="protein sequence ID" value="SHM45282.1"/>
    <property type="molecule type" value="Genomic_DNA"/>
</dbReference>
<reference evidence="3 4" key="1">
    <citation type="submission" date="2016-11" db="EMBL/GenBank/DDBJ databases">
        <authorList>
            <person name="Jaros S."/>
            <person name="Januszkiewicz K."/>
            <person name="Wedrychowicz H."/>
        </authorList>
    </citation>
    <scope>NUCLEOTIDE SEQUENCE [LARGE SCALE GENOMIC DNA]</scope>
    <source>
        <strain evidence="3 4">DSM 15930</strain>
    </source>
</reference>
<feature type="transmembrane region" description="Helical" evidence="1">
    <location>
        <begin position="145"/>
        <end position="163"/>
    </location>
</feature>
<feature type="transmembrane region" description="Helical" evidence="1">
    <location>
        <begin position="271"/>
        <end position="289"/>
    </location>
</feature>
<dbReference type="Proteomes" id="UP000184038">
    <property type="component" value="Unassembled WGS sequence"/>
</dbReference>
<keyword evidence="1" id="KW-0472">Membrane</keyword>
<feature type="transmembrane region" description="Helical" evidence="1">
    <location>
        <begin position="245"/>
        <end position="265"/>
    </location>
</feature>